<reference evidence="1" key="1">
    <citation type="journal article" date="2015" name="Genome Biol. Evol.">
        <title>Organellar Genomes of White Spruce (Picea glauca): Assembly and Annotation.</title>
        <authorList>
            <person name="Jackman S.D."/>
            <person name="Warren R.L."/>
            <person name="Gibb E.A."/>
            <person name="Vandervalk B.P."/>
            <person name="Mohamadi H."/>
            <person name="Chu J."/>
            <person name="Raymond A."/>
            <person name="Pleasance S."/>
            <person name="Coope R."/>
            <person name="Wildung M.R."/>
            <person name="Ritland C.E."/>
            <person name="Bousquet J."/>
            <person name="Jones S.J."/>
            <person name="Bohlmann J."/>
            <person name="Birol I."/>
        </authorList>
    </citation>
    <scope>NUCLEOTIDE SEQUENCE [LARGE SCALE GENOMIC DNA]</scope>
    <source>
        <tissue evidence="1">Flushing bud</tissue>
    </source>
</reference>
<dbReference type="EMBL" id="LKAM01000002">
    <property type="protein sequence ID" value="KUM49903.1"/>
    <property type="molecule type" value="Genomic_DNA"/>
</dbReference>
<keyword evidence="1" id="KW-0496">Mitochondrion</keyword>
<dbReference type="AlphaFoldDB" id="A0A101M2U8"/>
<name>A0A101M2U8_PICGL</name>
<organism evidence="1">
    <name type="scientific">Picea glauca</name>
    <name type="common">White spruce</name>
    <name type="synonym">Pinus glauca</name>
    <dbReference type="NCBI Taxonomy" id="3330"/>
    <lineage>
        <taxon>Eukaryota</taxon>
        <taxon>Viridiplantae</taxon>
        <taxon>Streptophyta</taxon>
        <taxon>Embryophyta</taxon>
        <taxon>Tracheophyta</taxon>
        <taxon>Spermatophyta</taxon>
        <taxon>Pinopsida</taxon>
        <taxon>Pinidae</taxon>
        <taxon>Conifers I</taxon>
        <taxon>Pinales</taxon>
        <taxon>Pinaceae</taxon>
        <taxon>Picea</taxon>
    </lineage>
</organism>
<gene>
    <name evidence="1" type="ORF">ABT39_MTgene3130</name>
</gene>
<comment type="caution">
    <text evidence="1">The sequence shown here is derived from an EMBL/GenBank/DDBJ whole genome shotgun (WGS) entry which is preliminary data.</text>
</comment>
<protein>
    <submittedName>
        <fullName evidence="1">Uncharacterized protein</fullName>
    </submittedName>
</protein>
<proteinExistence type="predicted"/>
<sequence length="93" mass="10797">MLHSSKPQILHSFGGKHCFGSIKRGQEGGSGGLPQRRHFLFSPRPFRMRFARHWRFSSYSSDGFPRMDFAVISQPKWKKGCITSRCQFVPRPR</sequence>
<evidence type="ECO:0000313" key="1">
    <source>
        <dbReference type="EMBL" id="KUM49903.1"/>
    </source>
</evidence>
<accession>A0A101M2U8</accession>
<geneLocation type="mitochondrion" evidence="1"/>